<feature type="transmembrane region" description="Helical" evidence="1">
    <location>
        <begin position="12"/>
        <end position="35"/>
    </location>
</feature>
<keyword evidence="3" id="KW-1185">Reference proteome</keyword>
<comment type="caution">
    <text evidence="2">The sequence shown here is derived from an EMBL/GenBank/DDBJ whole genome shotgun (WGS) entry which is preliminary data.</text>
</comment>
<gene>
    <name evidence="2" type="ORF">P5G52_08410</name>
</gene>
<proteinExistence type="predicted"/>
<feature type="transmembrane region" description="Helical" evidence="1">
    <location>
        <begin position="68"/>
        <end position="95"/>
    </location>
</feature>
<organism evidence="2 3">
    <name type="scientific">Arthrobacter burdickii</name>
    <dbReference type="NCBI Taxonomy" id="3035920"/>
    <lineage>
        <taxon>Bacteria</taxon>
        <taxon>Bacillati</taxon>
        <taxon>Actinomycetota</taxon>
        <taxon>Actinomycetes</taxon>
        <taxon>Micrococcales</taxon>
        <taxon>Micrococcaceae</taxon>
        <taxon>Arthrobacter</taxon>
    </lineage>
</organism>
<name>A0ABT8K0L8_9MICC</name>
<sequence length="97" mass="10296">MHSPEPALNHGGLALYVVAAVLAAAAQLVAGYLYLTSGLVAPLWALTLFLLWWLALSYVGVKLATRRSYWLLLVPVVAVATWFGAMVVGGTVLGWSA</sequence>
<dbReference type="Proteomes" id="UP001174209">
    <property type="component" value="Unassembled WGS sequence"/>
</dbReference>
<reference evidence="2" key="1">
    <citation type="submission" date="2023-06" db="EMBL/GenBank/DDBJ databases">
        <title>MT1 and MT2 Draft Genomes of Novel Species.</title>
        <authorList>
            <person name="Venkateswaran K."/>
        </authorList>
    </citation>
    <scope>NUCLEOTIDE SEQUENCE</scope>
    <source>
        <strain evidence="2">IIF3SC-B10</strain>
    </source>
</reference>
<dbReference type="RefSeq" id="WP_301226441.1">
    <property type="nucleotide sequence ID" value="NZ_JAROCG010000001.1"/>
</dbReference>
<evidence type="ECO:0000256" key="1">
    <source>
        <dbReference type="SAM" id="Phobius"/>
    </source>
</evidence>
<accession>A0ABT8K0L8</accession>
<evidence type="ECO:0000313" key="2">
    <source>
        <dbReference type="EMBL" id="MDN4610894.1"/>
    </source>
</evidence>
<keyword evidence="1" id="KW-0812">Transmembrane</keyword>
<keyword evidence="1" id="KW-1133">Transmembrane helix</keyword>
<evidence type="ECO:0000313" key="3">
    <source>
        <dbReference type="Proteomes" id="UP001174209"/>
    </source>
</evidence>
<protein>
    <submittedName>
        <fullName evidence="2">Uncharacterized protein</fullName>
    </submittedName>
</protein>
<keyword evidence="1" id="KW-0472">Membrane</keyword>
<dbReference type="EMBL" id="JAROCG010000001">
    <property type="protein sequence ID" value="MDN4610894.1"/>
    <property type="molecule type" value="Genomic_DNA"/>
</dbReference>
<feature type="transmembrane region" description="Helical" evidence="1">
    <location>
        <begin position="41"/>
        <end position="61"/>
    </location>
</feature>